<feature type="signal peptide" evidence="1">
    <location>
        <begin position="1"/>
        <end position="20"/>
    </location>
</feature>
<organism evidence="2">
    <name type="scientific">Ixodes ricinus</name>
    <name type="common">Common tick</name>
    <name type="synonym">Acarus ricinus</name>
    <dbReference type="NCBI Taxonomy" id="34613"/>
    <lineage>
        <taxon>Eukaryota</taxon>
        <taxon>Metazoa</taxon>
        <taxon>Ecdysozoa</taxon>
        <taxon>Arthropoda</taxon>
        <taxon>Chelicerata</taxon>
        <taxon>Arachnida</taxon>
        <taxon>Acari</taxon>
        <taxon>Parasitiformes</taxon>
        <taxon>Ixodida</taxon>
        <taxon>Ixodoidea</taxon>
        <taxon>Ixodidae</taxon>
        <taxon>Ixodinae</taxon>
        <taxon>Ixodes</taxon>
    </lineage>
</organism>
<feature type="chain" id="PRO_5025582949" evidence="1">
    <location>
        <begin position="21"/>
        <end position="112"/>
    </location>
</feature>
<proteinExistence type="predicted"/>
<sequence>MRRSWRSTLWWRTITGKCIAWTPSAVSTIMRTSGRRTCLPCATGPSWIRGRGKRTTATSTTLPWTETSAASLTELVWPWQPWTSSSCTGVVQPTSWMLEVEPRPTRSRRPLG</sequence>
<evidence type="ECO:0000256" key="1">
    <source>
        <dbReference type="SAM" id="SignalP"/>
    </source>
</evidence>
<dbReference type="AlphaFoldDB" id="A0A6B0UKB1"/>
<name>A0A6B0UKB1_IXORI</name>
<reference evidence="2" key="1">
    <citation type="submission" date="2019-12" db="EMBL/GenBank/DDBJ databases">
        <title>An insight into the sialome of adult female Ixodes ricinus ticks feeding for 6 days.</title>
        <authorList>
            <person name="Perner J."/>
            <person name="Ribeiro J.M.C."/>
        </authorList>
    </citation>
    <scope>NUCLEOTIDE SEQUENCE</scope>
    <source>
        <strain evidence="2">Semi-engorged</strain>
        <tissue evidence="2">Salivary glands</tissue>
    </source>
</reference>
<accession>A0A6B0UKB1</accession>
<evidence type="ECO:0000313" key="2">
    <source>
        <dbReference type="EMBL" id="MXU90034.1"/>
    </source>
</evidence>
<keyword evidence="1" id="KW-0732">Signal</keyword>
<protein>
    <submittedName>
        <fullName evidence="2">Putative secreted protein</fullName>
    </submittedName>
</protein>
<dbReference type="EMBL" id="GIFC01007951">
    <property type="protein sequence ID" value="MXU90034.1"/>
    <property type="molecule type" value="Transcribed_RNA"/>
</dbReference>